<comment type="caution">
    <text evidence="2">The sequence shown here is derived from an EMBL/GenBank/DDBJ whole genome shotgun (WGS) entry which is preliminary data.</text>
</comment>
<feature type="region of interest" description="Disordered" evidence="1">
    <location>
        <begin position="316"/>
        <end position="445"/>
    </location>
</feature>
<evidence type="ECO:0000313" key="3">
    <source>
        <dbReference type="Proteomes" id="UP000053317"/>
    </source>
</evidence>
<reference evidence="2 3" key="2">
    <citation type="submission" date="2015-05" db="EMBL/GenBank/DDBJ databases">
        <authorList>
            <person name="Morales-Cruz A."/>
            <person name="Amrine K.C."/>
            <person name="Cantu D."/>
        </authorList>
    </citation>
    <scope>NUCLEOTIDE SEQUENCE [LARGE SCALE GENOMIC DNA]</scope>
    <source>
        <strain evidence="2">UCRPC4</strain>
    </source>
</reference>
<feature type="compositionally biased region" description="Basic residues" evidence="1">
    <location>
        <begin position="384"/>
        <end position="394"/>
    </location>
</feature>
<feature type="compositionally biased region" description="Basic and acidic residues" evidence="1">
    <location>
        <begin position="349"/>
        <end position="364"/>
    </location>
</feature>
<feature type="compositionally biased region" description="Polar residues" evidence="1">
    <location>
        <begin position="238"/>
        <end position="247"/>
    </location>
</feature>
<dbReference type="EMBL" id="LCWF01000016">
    <property type="protein sequence ID" value="KKY28087.1"/>
    <property type="molecule type" value="Genomic_DNA"/>
</dbReference>
<dbReference type="Proteomes" id="UP000053317">
    <property type="component" value="Unassembled WGS sequence"/>
</dbReference>
<feature type="region of interest" description="Disordered" evidence="1">
    <location>
        <begin position="92"/>
        <end position="302"/>
    </location>
</feature>
<protein>
    <submittedName>
        <fullName evidence="2">Uncharacterized protein</fullName>
    </submittedName>
</protein>
<feature type="compositionally biased region" description="Polar residues" evidence="1">
    <location>
        <begin position="435"/>
        <end position="445"/>
    </location>
</feature>
<evidence type="ECO:0000313" key="2">
    <source>
        <dbReference type="EMBL" id="KKY28087.1"/>
    </source>
</evidence>
<sequence length="530" mass="58820">MSEAQKYQGALYKEKPAKNKNQTRRSIADQPHNNNTDNSALVPRRAYVEDVPEEADAPPSAPSPPPNPPWAKPGPVNVFDFLVAEKSPNVSQLSFASPKEQMAMKRGAPPLFTANSKKESKDKAAESQEHAKSTRQYVEEGFSYGTEPIGPSPNPPNASLTSLEFKTPVAKSLQRSIKDKDRPSHSRQDSGNMSDRKRKRGHVDPLDLSATNGNNQESVRFELEGDMTMPDAPHTTKRTPQTLNHSGLTGGLNRLLSDSAFPPSPDYSDEKERVPGRTDPTSPLKRSKHTKENDSNGLGISIKGRAGRIMSLMGVAGTPVTSSSVNPERALVRTRQRASSSESGQRSGDNGHDRDHDRDHDRERRPRKHHRVHHVSSHGTSSARTHHRSSRRHASNSTTNEPSSSRKLKAIEYRYPSDSNSDSDSDYDPSKGGKPTSSSQQVVRYNSETAALTSQTRSEHFLSFVNKGPESEKGLSVNKCLKRWHRENVSSTSKSSSSRISKETKIEEEKELWRGLRLKRNDRGEVVVFF</sequence>
<feature type="compositionally biased region" description="Polar residues" evidence="1">
    <location>
        <begin position="337"/>
        <end position="348"/>
    </location>
</feature>
<evidence type="ECO:0000256" key="1">
    <source>
        <dbReference type="SAM" id="MobiDB-lite"/>
    </source>
</evidence>
<feature type="compositionally biased region" description="Basic and acidic residues" evidence="1">
    <location>
        <begin position="176"/>
        <end position="188"/>
    </location>
</feature>
<name>A0A0G2EZS0_PHACM</name>
<keyword evidence="3" id="KW-1185">Reference proteome</keyword>
<feature type="region of interest" description="Disordered" evidence="1">
    <location>
        <begin position="1"/>
        <end position="76"/>
    </location>
</feature>
<feature type="compositionally biased region" description="Polar residues" evidence="1">
    <location>
        <begin position="209"/>
        <end position="218"/>
    </location>
</feature>
<dbReference type="OrthoDB" id="21474at2759"/>
<feature type="compositionally biased region" description="Basic and acidic residues" evidence="1">
    <location>
        <begin position="116"/>
        <end position="132"/>
    </location>
</feature>
<proteinExistence type="predicted"/>
<feature type="compositionally biased region" description="Pro residues" evidence="1">
    <location>
        <begin position="59"/>
        <end position="72"/>
    </location>
</feature>
<dbReference type="AlphaFoldDB" id="A0A0G2EZS0"/>
<gene>
    <name evidence="2" type="ORF">UCRPC4_g00667</name>
</gene>
<reference evidence="2 3" key="1">
    <citation type="submission" date="2015-05" db="EMBL/GenBank/DDBJ databases">
        <title>Distinctive expansion of gene families associated with plant cell wall degradation and secondary metabolism in the genomes of grapevine trunk pathogens.</title>
        <authorList>
            <person name="Lawrence D.P."/>
            <person name="Travadon R."/>
            <person name="Rolshausen P.E."/>
            <person name="Baumgartner K."/>
        </authorList>
    </citation>
    <scope>NUCLEOTIDE SEQUENCE [LARGE SCALE GENOMIC DNA]</scope>
    <source>
        <strain evidence="2">UCRPC4</strain>
    </source>
</reference>
<accession>A0A0G2EZS0</accession>
<organism evidence="2 3">
    <name type="scientific">Phaeomoniella chlamydospora</name>
    <name type="common">Phaeoacremonium chlamydosporum</name>
    <dbReference type="NCBI Taxonomy" id="158046"/>
    <lineage>
        <taxon>Eukaryota</taxon>
        <taxon>Fungi</taxon>
        <taxon>Dikarya</taxon>
        <taxon>Ascomycota</taxon>
        <taxon>Pezizomycotina</taxon>
        <taxon>Eurotiomycetes</taxon>
        <taxon>Chaetothyriomycetidae</taxon>
        <taxon>Phaeomoniellales</taxon>
        <taxon>Phaeomoniellaceae</taxon>
        <taxon>Phaeomoniella</taxon>
    </lineage>
</organism>
<feature type="compositionally biased region" description="Basic residues" evidence="1">
    <location>
        <begin position="365"/>
        <end position="376"/>
    </location>
</feature>